<evidence type="ECO:0000313" key="1">
    <source>
        <dbReference type="EMBL" id="KAH3841740.1"/>
    </source>
</evidence>
<reference evidence="1" key="2">
    <citation type="submission" date="2020-11" db="EMBL/GenBank/DDBJ databases">
        <authorList>
            <person name="McCartney M.A."/>
            <person name="Auch B."/>
            <person name="Kono T."/>
            <person name="Mallez S."/>
            <person name="Becker A."/>
            <person name="Gohl D.M."/>
            <person name="Silverstein K.A.T."/>
            <person name="Koren S."/>
            <person name="Bechman K.B."/>
            <person name="Herman A."/>
            <person name="Abrahante J.E."/>
            <person name="Garbe J."/>
        </authorList>
    </citation>
    <scope>NUCLEOTIDE SEQUENCE</scope>
    <source>
        <strain evidence="1">Duluth1</strain>
        <tissue evidence="1">Whole animal</tissue>
    </source>
</reference>
<proteinExistence type="predicted"/>
<reference evidence="1" key="1">
    <citation type="journal article" date="2019" name="bioRxiv">
        <title>The Genome of the Zebra Mussel, Dreissena polymorpha: A Resource for Invasive Species Research.</title>
        <authorList>
            <person name="McCartney M.A."/>
            <person name="Auch B."/>
            <person name="Kono T."/>
            <person name="Mallez S."/>
            <person name="Zhang Y."/>
            <person name="Obille A."/>
            <person name="Becker A."/>
            <person name="Abrahante J.E."/>
            <person name="Garbe J."/>
            <person name="Badalamenti J.P."/>
            <person name="Herman A."/>
            <person name="Mangelson H."/>
            <person name="Liachko I."/>
            <person name="Sullivan S."/>
            <person name="Sone E.D."/>
            <person name="Koren S."/>
            <person name="Silverstein K.A.T."/>
            <person name="Beckman K.B."/>
            <person name="Gohl D.M."/>
        </authorList>
    </citation>
    <scope>NUCLEOTIDE SEQUENCE</scope>
    <source>
        <strain evidence="1">Duluth1</strain>
        <tissue evidence="1">Whole animal</tissue>
    </source>
</reference>
<evidence type="ECO:0000313" key="2">
    <source>
        <dbReference type="Proteomes" id="UP000828390"/>
    </source>
</evidence>
<name>A0A9D4QTJ4_DREPO</name>
<keyword evidence="2" id="KW-1185">Reference proteome</keyword>
<sequence length="130" mass="14161">MEKIGVIEGREEFVESSGLLIAKAMVDPSMCIVPVRVVNLSDEDYALHSGSQISEEGVNPCPEKVKTVVEWPRPKTVKEKCTLAYVSNVGGATVFSQGMWAPINHVAPPLNVTLHWWTPCRGLIGGTQES</sequence>
<gene>
    <name evidence="1" type="ORF">DPMN_115217</name>
</gene>
<dbReference type="AlphaFoldDB" id="A0A9D4QTJ4"/>
<protein>
    <submittedName>
        <fullName evidence="1">Uncharacterized protein</fullName>
    </submittedName>
</protein>
<dbReference type="EMBL" id="JAIWYP010000004">
    <property type="protein sequence ID" value="KAH3841740.1"/>
    <property type="molecule type" value="Genomic_DNA"/>
</dbReference>
<organism evidence="1 2">
    <name type="scientific">Dreissena polymorpha</name>
    <name type="common">Zebra mussel</name>
    <name type="synonym">Mytilus polymorpha</name>
    <dbReference type="NCBI Taxonomy" id="45954"/>
    <lineage>
        <taxon>Eukaryota</taxon>
        <taxon>Metazoa</taxon>
        <taxon>Spiralia</taxon>
        <taxon>Lophotrochozoa</taxon>
        <taxon>Mollusca</taxon>
        <taxon>Bivalvia</taxon>
        <taxon>Autobranchia</taxon>
        <taxon>Heteroconchia</taxon>
        <taxon>Euheterodonta</taxon>
        <taxon>Imparidentia</taxon>
        <taxon>Neoheterodontei</taxon>
        <taxon>Myida</taxon>
        <taxon>Dreissenoidea</taxon>
        <taxon>Dreissenidae</taxon>
        <taxon>Dreissena</taxon>
    </lineage>
</organism>
<comment type="caution">
    <text evidence="1">The sequence shown here is derived from an EMBL/GenBank/DDBJ whole genome shotgun (WGS) entry which is preliminary data.</text>
</comment>
<accession>A0A9D4QTJ4</accession>
<dbReference type="Proteomes" id="UP000828390">
    <property type="component" value="Unassembled WGS sequence"/>
</dbReference>